<accession>A0A1G4BM66</accession>
<evidence type="ECO:0000313" key="1">
    <source>
        <dbReference type="EMBL" id="OHF02504.1"/>
    </source>
</evidence>
<dbReference type="AlphaFoldDB" id="A0A1G4BM66"/>
<dbReference type="GeneID" id="34555360"/>
<gene>
    <name evidence="1" type="ORF">CORC01_02199</name>
</gene>
<evidence type="ECO:0000313" key="2">
    <source>
        <dbReference type="Proteomes" id="UP000176998"/>
    </source>
</evidence>
<reference evidence="1 2" key="1">
    <citation type="submission" date="2016-09" db="EMBL/GenBank/DDBJ databases">
        <authorList>
            <person name="Capua I."/>
            <person name="De Benedictis P."/>
            <person name="Joannis T."/>
            <person name="Lombin L.H."/>
            <person name="Cattoli G."/>
        </authorList>
    </citation>
    <scope>NUCLEOTIDE SEQUENCE [LARGE SCALE GENOMIC DNA]</scope>
    <source>
        <strain evidence="1 2">IMI 309357</strain>
    </source>
</reference>
<sequence length="47" mass="5474">MTVYIAYSGQEDVHKNKLYLSQFSPLFASRMASFPAICVGSYRRRRK</sequence>
<comment type="caution">
    <text evidence="1">The sequence shown here is derived from an EMBL/GenBank/DDBJ whole genome shotgun (WGS) entry which is preliminary data.</text>
</comment>
<dbReference type="EMBL" id="MJBS01000012">
    <property type="protein sequence ID" value="OHF02504.1"/>
    <property type="molecule type" value="Genomic_DNA"/>
</dbReference>
<name>A0A1G4BM66_9PEZI</name>
<proteinExistence type="predicted"/>
<dbReference type="RefSeq" id="XP_022479644.1">
    <property type="nucleotide sequence ID" value="XM_022613850.1"/>
</dbReference>
<dbReference type="Proteomes" id="UP000176998">
    <property type="component" value="Unassembled WGS sequence"/>
</dbReference>
<keyword evidence="2" id="KW-1185">Reference proteome</keyword>
<organism evidence="1 2">
    <name type="scientific">Colletotrichum orchidophilum</name>
    <dbReference type="NCBI Taxonomy" id="1209926"/>
    <lineage>
        <taxon>Eukaryota</taxon>
        <taxon>Fungi</taxon>
        <taxon>Dikarya</taxon>
        <taxon>Ascomycota</taxon>
        <taxon>Pezizomycotina</taxon>
        <taxon>Sordariomycetes</taxon>
        <taxon>Hypocreomycetidae</taxon>
        <taxon>Glomerellales</taxon>
        <taxon>Glomerellaceae</taxon>
        <taxon>Colletotrichum</taxon>
    </lineage>
</organism>
<protein>
    <submittedName>
        <fullName evidence="1">Uncharacterized protein</fullName>
    </submittedName>
</protein>